<comment type="caution">
    <text evidence="8">The sequence shown here is derived from an EMBL/GenBank/DDBJ whole genome shotgun (WGS) entry which is preliminary data.</text>
</comment>
<evidence type="ECO:0000256" key="6">
    <source>
        <dbReference type="SAM" id="MobiDB-lite"/>
    </source>
</evidence>
<keyword evidence="9" id="KW-1185">Reference proteome</keyword>
<evidence type="ECO:0000313" key="8">
    <source>
        <dbReference type="EMBL" id="CAK1599923.1"/>
    </source>
</evidence>
<evidence type="ECO:0000256" key="3">
    <source>
        <dbReference type="ARBA" id="ARBA00022771"/>
    </source>
</evidence>
<keyword evidence="4" id="KW-0862">Zinc</keyword>
<keyword evidence="5" id="KW-0539">Nucleus</keyword>
<evidence type="ECO:0000256" key="4">
    <source>
        <dbReference type="ARBA" id="ARBA00022833"/>
    </source>
</evidence>
<dbReference type="InterPro" id="IPR012337">
    <property type="entry name" value="RNaseH-like_sf"/>
</dbReference>
<dbReference type="InterPro" id="IPR052035">
    <property type="entry name" value="ZnF_BED_domain_contain"/>
</dbReference>
<name>A0AAV1LWU0_9NEOP</name>
<dbReference type="GO" id="GO:0005634">
    <property type="term" value="C:nucleus"/>
    <property type="evidence" value="ECO:0007669"/>
    <property type="project" value="UniProtKB-SubCell"/>
</dbReference>
<evidence type="ECO:0000256" key="1">
    <source>
        <dbReference type="ARBA" id="ARBA00004123"/>
    </source>
</evidence>
<evidence type="ECO:0000313" key="9">
    <source>
        <dbReference type="Proteomes" id="UP001314205"/>
    </source>
</evidence>
<dbReference type="InterPro" id="IPR008906">
    <property type="entry name" value="HATC_C_dom"/>
</dbReference>
<feature type="domain" description="HAT C-terminal dimerisation" evidence="7">
    <location>
        <begin position="637"/>
        <end position="703"/>
    </location>
</feature>
<dbReference type="SUPFAM" id="SSF53098">
    <property type="entry name" value="Ribonuclease H-like"/>
    <property type="match status" value="1"/>
</dbReference>
<dbReference type="EMBL" id="CAVLGL010000115">
    <property type="protein sequence ID" value="CAK1599923.1"/>
    <property type="molecule type" value="Genomic_DNA"/>
</dbReference>
<dbReference type="PANTHER" id="PTHR46481:SF10">
    <property type="entry name" value="ZINC FINGER BED DOMAIN-CONTAINING PROTEIN 39"/>
    <property type="match status" value="1"/>
</dbReference>
<keyword evidence="3" id="KW-0863">Zinc-finger</keyword>
<dbReference type="GO" id="GO:0008270">
    <property type="term" value="F:zinc ion binding"/>
    <property type="evidence" value="ECO:0007669"/>
    <property type="project" value="UniProtKB-KW"/>
</dbReference>
<dbReference type="Proteomes" id="UP001314205">
    <property type="component" value="Unassembled WGS sequence"/>
</dbReference>
<accession>A0AAV1LWU0</accession>
<evidence type="ECO:0000259" key="7">
    <source>
        <dbReference type="Pfam" id="PF05699"/>
    </source>
</evidence>
<dbReference type="SUPFAM" id="SSF140996">
    <property type="entry name" value="Hermes dimerisation domain"/>
    <property type="match status" value="1"/>
</dbReference>
<organism evidence="8 9">
    <name type="scientific">Parnassius mnemosyne</name>
    <name type="common">clouded apollo</name>
    <dbReference type="NCBI Taxonomy" id="213953"/>
    <lineage>
        <taxon>Eukaryota</taxon>
        <taxon>Metazoa</taxon>
        <taxon>Ecdysozoa</taxon>
        <taxon>Arthropoda</taxon>
        <taxon>Hexapoda</taxon>
        <taxon>Insecta</taxon>
        <taxon>Pterygota</taxon>
        <taxon>Neoptera</taxon>
        <taxon>Endopterygota</taxon>
        <taxon>Lepidoptera</taxon>
        <taxon>Glossata</taxon>
        <taxon>Ditrysia</taxon>
        <taxon>Papilionoidea</taxon>
        <taxon>Papilionidae</taxon>
        <taxon>Parnassiinae</taxon>
        <taxon>Parnassini</taxon>
        <taxon>Parnassius</taxon>
        <taxon>Driopa</taxon>
    </lineage>
</organism>
<evidence type="ECO:0000256" key="5">
    <source>
        <dbReference type="ARBA" id="ARBA00023242"/>
    </source>
</evidence>
<feature type="region of interest" description="Disordered" evidence="6">
    <location>
        <begin position="573"/>
        <end position="594"/>
    </location>
</feature>
<keyword evidence="2" id="KW-0479">Metal-binding</keyword>
<dbReference type="AlphaFoldDB" id="A0AAV1LWU0"/>
<evidence type="ECO:0000256" key="2">
    <source>
        <dbReference type="ARBA" id="ARBA00022723"/>
    </source>
</evidence>
<feature type="compositionally biased region" description="Basic and acidic residues" evidence="6">
    <location>
        <begin position="573"/>
        <end position="583"/>
    </location>
</feature>
<comment type="subcellular location">
    <subcellularLocation>
        <location evidence="1">Nucleus</location>
    </subcellularLocation>
</comment>
<gene>
    <name evidence="8" type="ORF">PARMNEM_LOCUS18742</name>
</gene>
<protein>
    <recommendedName>
        <fullName evidence="7">HAT C-terminal dimerisation domain-containing protein</fullName>
    </recommendedName>
</protein>
<dbReference type="PANTHER" id="PTHR46481">
    <property type="entry name" value="ZINC FINGER BED DOMAIN-CONTAINING PROTEIN 4"/>
    <property type="match status" value="1"/>
</dbReference>
<proteinExistence type="predicted"/>
<dbReference type="GO" id="GO:0046983">
    <property type="term" value="F:protein dimerization activity"/>
    <property type="evidence" value="ECO:0007669"/>
    <property type="project" value="InterPro"/>
</dbReference>
<dbReference type="Pfam" id="PF05699">
    <property type="entry name" value="Dimer_Tnp_hAT"/>
    <property type="match status" value="1"/>
</dbReference>
<reference evidence="8 9" key="1">
    <citation type="submission" date="2023-11" db="EMBL/GenBank/DDBJ databases">
        <authorList>
            <person name="Hedman E."/>
            <person name="Englund M."/>
            <person name="Stromberg M."/>
            <person name="Nyberg Akerstrom W."/>
            <person name="Nylinder S."/>
            <person name="Jareborg N."/>
            <person name="Kallberg Y."/>
            <person name="Kronander E."/>
        </authorList>
    </citation>
    <scope>NUCLEOTIDE SEQUENCE [LARGE SCALE GENOMIC DNA]</scope>
</reference>
<sequence>MSSKSNPNVGKKKISQFSISVLFDRKIKSSFAWKHFGQLILVEENKRSKIFTDQVYCKQCLTACQSENGDISFELAKIKSYSKTISTGNLIRHLRDCHSIREDKTESTRLINDFFTLTPRPRVRATVASSSTVNVLTKKDKWILARDLALWFCTSLMPFDSVSDEGMIDFFKKYNIIVSDEDIPSRYTVGRGALDDVYETMLATVKTQILTGTPRHVSITFDLWTDQYRRLNYITFTLHFITADYELKNFTLSTQLVQGKKTGEKIQGMINTTVSEFGLCDKELHTVTDAGSNVKRAILLSDLDSHLCLGHGLHNLVITDGIKTVPSLKEMVEKVKNIVKAIRYRLPELEKEAEKEQVEFLQQIENVSEVLENDENEPIADDDDDVSQKSQIFNDEFGNLNQMPSIKTATPTRWHSVLSMLESLAHCCNRNPVNSILTKIGLEDLKLVQTEWNLLEDLIRFLRKFREAVEVLCAQKSVSLNLALVFRSELKDILNSISDEEIAVMISLKNKMLEKFDHRFPLTKNVVLASLLDPRFSGLKEIDSYLLEMNTNRAAFLADCINELIRPSDLPHSESGEAYHDVSEPQASSSSTQSLLTKLSKKHSSCSNIDESPESDFSQECWRYLASIDPKEVEFMNGDVLAYWREKKNVFPGLAALARTILAIPATSTPSERVFSIAGLVLNAKRARLSPTRVNKIIFIHDNYNNCKNT</sequence>